<comment type="caution">
    <text evidence="1">The sequence shown here is derived from an EMBL/GenBank/DDBJ whole genome shotgun (WGS) entry which is preliminary data.</text>
</comment>
<evidence type="ECO:0000313" key="1">
    <source>
        <dbReference type="EMBL" id="OQP38615.1"/>
    </source>
</evidence>
<evidence type="ECO:0008006" key="3">
    <source>
        <dbReference type="Google" id="ProtNLM"/>
    </source>
</evidence>
<dbReference type="STRING" id="354355.SAMN05660816_02806"/>
<accession>A0A1V9DY67</accession>
<sequence length="148" mass="16294">MSTDNGLIGEIKYSILEPGIFTRLYPGWELLAGQEIGVDSELGKLGFNKLPDARGVFLRGMNEGRDLQTGDPDGNRSIGSLQVDDFKAHNHQVRLKFHADLNFDSSDFPPAAKSDGLTQVVVGDVTTERGGLETRPRNIAVYIYIKMN</sequence>
<keyword evidence="2" id="KW-1185">Reference proteome</keyword>
<protein>
    <recommendedName>
        <fullName evidence="3">Phage tail collar domain-containing protein</fullName>
    </recommendedName>
</protein>
<dbReference type="Proteomes" id="UP000192610">
    <property type="component" value="Unassembled WGS sequence"/>
</dbReference>
<dbReference type="RefSeq" id="WP_081204620.1">
    <property type="nucleotide sequence ID" value="NZ_FOCZ01000004.1"/>
</dbReference>
<organism evidence="1 2">
    <name type="scientific">Niastella yeongjuensis</name>
    <dbReference type="NCBI Taxonomy" id="354355"/>
    <lineage>
        <taxon>Bacteria</taxon>
        <taxon>Pseudomonadati</taxon>
        <taxon>Bacteroidota</taxon>
        <taxon>Chitinophagia</taxon>
        <taxon>Chitinophagales</taxon>
        <taxon>Chitinophagaceae</taxon>
        <taxon>Niastella</taxon>
    </lineage>
</organism>
<dbReference type="SUPFAM" id="SSF88874">
    <property type="entry name" value="Receptor-binding domain of short tail fibre protein gp12"/>
    <property type="match status" value="1"/>
</dbReference>
<proteinExistence type="predicted"/>
<gene>
    <name evidence="1" type="ORF">A4H97_17985</name>
</gene>
<reference evidence="2" key="1">
    <citation type="submission" date="2016-04" db="EMBL/GenBank/DDBJ databases">
        <authorList>
            <person name="Chen L."/>
            <person name="Zhuang W."/>
            <person name="Wang G."/>
        </authorList>
    </citation>
    <scope>NUCLEOTIDE SEQUENCE [LARGE SCALE GENOMIC DNA]</scope>
    <source>
        <strain evidence="2">17621</strain>
    </source>
</reference>
<name>A0A1V9DY67_9BACT</name>
<dbReference type="EMBL" id="LVXG01000082">
    <property type="protein sequence ID" value="OQP38615.1"/>
    <property type="molecule type" value="Genomic_DNA"/>
</dbReference>
<dbReference type="AlphaFoldDB" id="A0A1V9DY67"/>
<dbReference type="OrthoDB" id="9810174at2"/>
<evidence type="ECO:0000313" key="2">
    <source>
        <dbReference type="Proteomes" id="UP000192610"/>
    </source>
</evidence>